<name>A0A8H4V648_9HYPO</name>
<dbReference type="EMBL" id="JAAVMX010000004">
    <property type="protein sequence ID" value="KAF4509372.1"/>
    <property type="molecule type" value="Genomic_DNA"/>
</dbReference>
<evidence type="ECO:0000313" key="1">
    <source>
        <dbReference type="EMBL" id="KAF4509372.1"/>
    </source>
</evidence>
<keyword evidence="2" id="KW-1185">Reference proteome</keyword>
<dbReference type="AlphaFoldDB" id="A0A8H4V648"/>
<sequence length="151" mass="16633">MPAKTETAARMKLTETRASGIKRMTLDTSKLLAESRVRYLSSKALAALCSLNMGAVWWQQPGSRRIRSTCAKRTTGLRMQSHESGRLSGDIQQPILDTARKPPRPSFTHQSLRSKPLISALFGRREQIGSTLCLGYQSVPLGLVLAGVSFF</sequence>
<dbReference type="Proteomes" id="UP000557566">
    <property type="component" value="Unassembled WGS sequence"/>
</dbReference>
<comment type="caution">
    <text evidence="1">The sequence shown here is derived from an EMBL/GenBank/DDBJ whole genome shotgun (WGS) entry which is preliminary data.</text>
</comment>
<protein>
    <submittedName>
        <fullName evidence="1">Uncharacterized protein</fullName>
    </submittedName>
</protein>
<organism evidence="1 2">
    <name type="scientific">Ophiocordyceps sinensis</name>
    <dbReference type="NCBI Taxonomy" id="72228"/>
    <lineage>
        <taxon>Eukaryota</taxon>
        <taxon>Fungi</taxon>
        <taxon>Dikarya</taxon>
        <taxon>Ascomycota</taxon>
        <taxon>Pezizomycotina</taxon>
        <taxon>Sordariomycetes</taxon>
        <taxon>Hypocreomycetidae</taxon>
        <taxon>Hypocreales</taxon>
        <taxon>Ophiocordycipitaceae</taxon>
        <taxon>Ophiocordyceps</taxon>
    </lineage>
</organism>
<gene>
    <name evidence="1" type="ORF">G6O67_003550</name>
</gene>
<reference evidence="1 2" key="1">
    <citation type="journal article" date="2020" name="Genome Biol. Evol.">
        <title>A new high-quality draft genome assembly of the Chinese cordyceps Ophiocordyceps sinensis.</title>
        <authorList>
            <person name="Shu R."/>
            <person name="Zhang J."/>
            <person name="Meng Q."/>
            <person name="Zhang H."/>
            <person name="Zhou G."/>
            <person name="Li M."/>
            <person name="Wu P."/>
            <person name="Zhao Y."/>
            <person name="Chen C."/>
            <person name="Qin Q."/>
        </authorList>
    </citation>
    <scope>NUCLEOTIDE SEQUENCE [LARGE SCALE GENOMIC DNA]</scope>
    <source>
        <strain evidence="1 2">IOZ07</strain>
    </source>
</reference>
<evidence type="ECO:0000313" key="2">
    <source>
        <dbReference type="Proteomes" id="UP000557566"/>
    </source>
</evidence>
<proteinExistence type="predicted"/>
<accession>A0A8H4V648</accession>